<protein>
    <submittedName>
        <fullName evidence="5">GntR family transcriptional regulator</fullName>
    </submittedName>
</protein>
<dbReference type="InterPro" id="IPR036390">
    <property type="entry name" value="WH_DNA-bd_sf"/>
</dbReference>
<keyword evidence="6" id="KW-1185">Reference proteome</keyword>
<organism evidence="5 6">
    <name type="scientific">Leucobacter exalbidus</name>
    <dbReference type="NCBI Taxonomy" id="662960"/>
    <lineage>
        <taxon>Bacteria</taxon>
        <taxon>Bacillati</taxon>
        <taxon>Actinomycetota</taxon>
        <taxon>Actinomycetes</taxon>
        <taxon>Micrococcales</taxon>
        <taxon>Microbacteriaceae</taxon>
        <taxon>Leucobacter</taxon>
    </lineage>
</organism>
<dbReference type="Proteomes" id="UP000675163">
    <property type="component" value="Unassembled WGS sequence"/>
</dbReference>
<dbReference type="Pfam" id="PF00392">
    <property type="entry name" value="GntR"/>
    <property type="match status" value="1"/>
</dbReference>
<evidence type="ECO:0000256" key="1">
    <source>
        <dbReference type="ARBA" id="ARBA00023015"/>
    </source>
</evidence>
<dbReference type="AlphaFoldDB" id="A0A940PTH7"/>
<dbReference type="InterPro" id="IPR000524">
    <property type="entry name" value="Tscrpt_reg_HTH_GntR"/>
</dbReference>
<dbReference type="GO" id="GO:0003700">
    <property type="term" value="F:DNA-binding transcription factor activity"/>
    <property type="evidence" value="ECO:0007669"/>
    <property type="project" value="InterPro"/>
</dbReference>
<accession>A0A940PTH7</accession>
<gene>
    <name evidence="5" type="ORF">JOF28_001824</name>
</gene>
<comment type="caution">
    <text evidence="5">The sequence shown here is derived from an EMBL/GenBank/DDBJ whole genome shotgun (WGS) entry which is preliminary data.</text>
</comment>
<feature type="domain" description="HTH gntR-type" evidence="4">
    <location>
        <begin position="2"/>
        <end position="70"/>
    </location>
</feature>
<keyword evidence="3" id="KW-0804">Transcription</keyword>
<evidence type="ECO:0000259" key="4">
    <source>
        <dbReference type="PROSITE" id="PS50949"/>
    </source>
</evidence>
<dbReference type="GO" id="GO:0045892">
    <property type="term" value="P:negative regulation of DNA-templated transcription"/>
    <property type="evidence" value="ECO:0007669"/>
    <property type="project" value="TreeGrafter"/>
</dbReference>
<evidence type="ECO:0000313" key="6">
    <source>
        <dbReference type="Proteomes" id="UP000675163"/>
    </source>
</evidence>
<dbReference type="GO" id="GO:0003677">
    <property type="term" value="F:DNA binding"/>
    <property type="evidence" value="ECO:0007669"/>
    <property type="project" value="UniProtKB-KW"/>
</dbReference>
<dbReference type="SMART" id="SM00345">
    <property type="entry name" value="HTH_GNTR"/>
    <property type="match status" value="1"/>
</dbReference>
<evidence type="ECO:0000256" key="2">
    <source>
        <dbReference type="ARBA" id="ARBA00023125"/>
    </source>
</evidence>
<dbReference type="PRINTS" id="PR00035">
    <property type="entry name" value="HTHGNTR"/>
</dbReference>
<dbReference type="Gene3D" id="1.10.10.10">
    <property type="entry name" value="Winged helix-like DNA-binding domain superfamily/Winged helix DNA-binding domain"/>
    <property type="match status" value="1"/>
</dbReference>
<dbReference type="EMBL" id="JAFIDA010000001">
    <property type="protein sequence ID" value="MBP1326592.1"/>
    <property type="molecule type" value="Genomic_DNA"/>
</dbReference>
<keyword evidence="1" id="KW-0805">Transcription regulation</keyword>
<dbReference type="InterPro" id="IPR050679">
    <property type="entry name" value="Bact_HTH_transcr_reg"/>
</dbReference>
<reference evidence="5" key="1">
    <citation type="submission" date="2021-02" db="EMBL/GenBank/DDBJ databases">
        <title>Sequencing the genomes of 1000 actinobacteria strains.</title>
        <authorList>
            <person name="Klenk H.-P."/>
        </authorList>
    </citation>
    <scope>NUCLEOTIDE SEQUENCE</scope>
    <source>
        <strain evidence="5">DSM 22850</strain>
    </source>
</reference>
<dbReference type="SMART" id="SM00866">
    <property type="entry name" value="UTRA"/>
    <property type="match status" value="1"/>
</dbReference>
<dbReference type="InterPro" id="IPR036388">
    <property type="entry name" value="WH-like_DNA-bd_sf"/>
</dbReference>
<dbReference type="PROSITE" id="PS50949">
    <property type="entry name" value="HTH_GNTR"/>
    <property type="match status" value="1"/>
</dbReference>
<keyword evidence="2" id="KW-0238">DNA-binding</keyword>
<evidence type="ECO:0000313" key="5">
    <source>
        <dbReference type="EMBL" id="MBP1326592.1"/>
    </source>
</evidence>
<dbReference type="PANTHER" id="PTHR44846:SF1">
    <property type="entry name" value="MANNOSYL-D-GLYCERATE TRANSPORT_METABOLISM SYSTEM REPRESSOR MNGR-RELATED"/>
    <property type="match status" value="1"/>
</dbReference>
<dbReference type="SUPFAM" id="SSF46785">
    <property type="entry name" value="Winged helix' DNA-binding domain"/>
    <property type="match status" value="1"/>
</dbReference>
<dbReference type="Pfam" id="PF07702">
    <property type="entry name" value="UTRA"/>
    <property type="match status" value="1"/>
</dbReference>
<name>A0A940PTH7_9MICO</name>
<proteinExistence type="predicted"/>
<dbReference type="CDD" id="cd07377">
    <property type="entry name" value="WHTH_GntR"/>
    <property type="match status" value="1"/>
</dbReference>
<sequence length="243" mass="26402">MTAKYRDIASRIGTRIHQGEFSIGSSLPAEMALASEFAVSRSTIRSALALLERKGVVAPVRGTGWVIRSTSQTQGFAHLMGFAQWAQSRGMQGGGEILERVRAHPSAAEARDLRISTRDHGYRVLRVRTLDARIVMLERTYFPEWLAGHVFDLPVATPSIVQSFGASGVSVALGRHLIDSVAANSVDATTLGVRRSSPLTRVRHVAVTQDGRPLWSNDDRYVPGTIVFEVLAASQLSPGEAQQ</sequence>
<dbReference type="PANTHER" id="PTHR44846">
    <property type="entry name" value="MANNOSYL-D-GLYCERATE TRANSPORT/METABOLISM SYSTEM REPRESSOR MNGR-RELATED"/>
    <property type="match status" value="1"/>
</dbReference>
<evidence type="ECO:0000256" key="3">
    <source>
        <dbReference type="ARBA" id="ARBA00023163"/>
    </source>
</evidence>
<dbReference type="InterPro" id="IPR011663">
    <property type="entry name" value="UTRA"/>
</dbReference>
<dbReference type="RefSeq" id="WP_209705472.1">
    <property type="nucleotide sequence ID" value="NZ_JAFIDA010000001.1"/>
</dbReference>
<dbReference type="SUPFAM" id="SSF64288">
    <property type="entry name" value="Chorismate lyase-like"/>
    <property type="match status" value="1"/>
</dbReference>
<dbReference type="Gene3D" id="3.40.1410.10">
    <property type="entry name" value="Chorismate lyase-like"/>
    <property type="match status" value="1"/>
</dbReference>
<dbReference type="InterPro" id="IPR028978">
    <property type="entry name" value="Chorismate_lyase_/UTRA_dom_sf"/>
</dbReference>